<dbReference type="InterPro" id="IPR032092">
    <property type="entry name" value="PilW"/>
</dbReference>
<dbReference type="Proteomes" id="UP001569414">
    <property type="component" value="Unassembled WGS sequence"/>
</dbReference>
<keyword evidence="1" id="KW-0472">Membrane</keyword>
<reference evidence="2 3" key="1">
    <citation type="submission" date="2024-08" db="EMBL/GenBank/DDBJ databases">
        <authorList>
            <person name="Ishaq N."/>
        </authorList>
    </citation>
    <scope>NUCLEOTIDE SEQUENCE [LARGE SCALE GENOMIC DNA]</scope>
    <source>
        <strain evidence="2 3">JCM 30400</strain>
    </source>
</reference>
<proteinExistence type="predicted"/>
<dbReference type="PROSITE" id="PS00409">
    <property type="entry name" value="PROKAR_NTER_METHYL"/>
    <property type="match status" value="1"/>
</dbReference>
<keyword evidence="1" id="KW-0812">Transmembrane</keyword>
<organism evidence="2 3">
    <name type="scientific">Microbulbifer echini</name>
    <dbReference type="NCBI Taxonomy" id="1529067"/>
    <lineage>
        <taxon>Bacteria</taxon>
        <taxon>Pseudomonadati</taxon>
        <taxon>Pseudomonadota</taxon>
        <taxon>Gammaproteobacteria</taxon>
        <taxon>Cellvibrionales</taxon>
        <taxon>Microbulbiferaceae</taxon>
        <taxon>Microbulbifer</taxon>
    </lineage>
</organism>
<keyword evidence="3" id="KW-1185">Reference proteome</keyword>
<dbReference type="RefSeq" id="WP_371844282.1">
    <property type="nucleotide sequence ID" value="NZ_JBGMEL010000015.1"/>
</dbReference>
<feature type="transmembrane region" description="Helical" evidence="1">
    <location>
        <begin position="12"/>
        <end position="33"/>
    </location>
</feature>
<gene>
    <name evidence="2" type="ORF">ACCI51_14690</name>
</gene>
<evidence type="ECO:0000313" key="2">
    <source>
        <dbReference type="EMBL" id="MFA0791798.1"/>
    </source>
</evidence>
<evidence type="ECO:0000313" key="3">
    <source>
        <dbReference type="Proteomes" id="UP001569414"/>
    </source>
</evidence>
<protein>
    <submittedName>
        <fullName evidence="2">PilW family protein</fullName>
    </submittedName>
</protein>
<dbReference type="Pfam" id="PF16074">
    <property type="entry name" value="PilW"/>
    <property type="match status" value="1"/>
</dbReference>
<name>A0ABV4NQJ5_9GAMM</name>
<accession>A0ABV4NQJ5</accession>
<comment type="caution">
    <text evidence="2">The sequence shown here is derived from an EMBL/GenBank/DDBJ whole genome shotgun (WGS) entry which is preliminary data.</text>
</comment>
<sequence>MIYLSLQRGLSLIELMIGILLSSLLLLGVLQIFQSNSDTLKMQNGFARVQESGRFAVDMFGREVRQAGFWGCAEKDDIGKLLKTDDEFLKNIGSNGILGVESASSTKKVGEKEVALGTDVLILSGAEDACGGKGKMLNGVSDSDVIVTENCPIEAGDIVLVSNCLSGSAFTVTGITVDGTSKNKKLKYEKGQIAEGWIENESDTFGLDKKYGADSKILTPYQRTFFISEGAPGSKSLFVQEHEGKLQELVPGVEDMQVTYGLDTTDSGIVDKWQTAGADDAMAKVVAVKIELVISSDSDSGANSQTITRLDGTSYEPDADGKLRKLYVATIKVRNRGSM</sequence>
<keyword evidence="1" id="KW-1133">Transmembrane helix</keyword>
<evidence type="ECO:0000256" key="1">
    <source>
        <dbReference type="SAM" id="Phobius"/>
    </source>
</evidence>
<dbReference type="InterPro" id="IPR012902">
    <property type="entry name" value="N_methyl_site"/>
</dbReference>
<dbReference type="EMBL" id="JBGMEL010000015">
    <property type="protein sequence ID" value="MFA0791798.1"/>
    <property type="molecule type" value="Genomic_DNA"/>
</dbReference>
<dbReference type="NCBIfam" id="TIGR02532">
    <property type="entry name" value="IV_pilin_GFxxxE"/>
    <property type="match status" value="1"/>
</dbReference>